<dbReference type="RefSeq" id="WP_377942393.1">
    <property type="nucleotide sequence ID" value="NZ_JBHUCX010000020.1"/>
</dbReference>
<dbReference type="Proteomes" id="UP001597079">
    <property type="component" value="Unassembled WGS sequence"/>
</dbReference>
<dbReference type="InterPro" id="IPR043831">
    <property type="entry name" value="DUF5808"/>
</dbReference>
<keyword evidence="1" id="KW-0472">Membrane</keyword>
<evidence type="ECO:0000313" key="4">
    <source>
        <dbReference type="Proteomes" id="UP001597079"/>
    </source>
</evidence>
<dbReference type="Pfam" id="PF19124">
    <property type="entry name" value="DUF5808"/>
    <property type="match status" value="1"/>
</dbReference>
<evidence type="ECO:0000259" key="2">
    <source>
        <dbReference type="Pfam" id="PF19124"/>
    </source>
</evidence>
<keyword evidence="1" id="KW-0812">Transmembrane</keyword>
<gene>
    <name evidence="3" type="ORF">ACFSB2_07380</name>
</gene>
<proteinExistence type="predicted"/>
<keyword evidence="4" id="KW-1185">Reference proteome</keyword>
<evidence type="ECO:0000256" key="1">
    <source>
        <dbReference type="SAM" id="Phobius"/>
    </source>
</evidence>
<accession>A0ABW4JHI3</accession>
<dbReference type="EMBL" id="JBHUCX010000020">
    <property type="protein sequence ID" value="MFD1674527.1"/>
    <property type="molecule type" value="Genomic_DNA"/>
</dbReference>
<keyword evidence="1" id="KW-1133">Transmembrane helix</keyword>
<organism evidence="3 4">
    <name type="scientific">Alicyclobacillus fodiniaquatilis</name>
    <dbReference type="NCBI Taxonomy" id="1661150"/>
    <lineage>
        <taxon>Bacteria</taxon>
        <taxon>Bacillati</taxon>
        <taxon>Bacillota</taxon>
        <taxon>Bacilli</taxon>
        <taxon>Bacillales</taxon>
        <taxon>Alicyclobacillaceae</taxon>
        <taxon>Alicyclobacillus</taxon>
    </lineage>
</organism>
<evidence type="ECO:0000313" key="3">
    <source>
        <dbReference type="EMBL" id="MFD1674527.1"/>
    </source>
</evidence>
<sequence>MSNKDPNKGWFFRWIYFNPADKRIIVPRRSGIGITVNFGSIVGMFIALVVLVLIVMIIIDKHSS</sequence>
<protein>
    <submittedName>
        <fullName evidence="3">DUF5808 domain-containing protein</fullName>
    </submittedName>
</protein>
<reference evidence="4" key="1">
    <citation type="journal article" date="2019" name="Int. J. Syst. Evol. Microbiol.">
        <title>The Global Catalogue of Microorganisms (GCM) 10K type strain sequencing project: providing services to taxonomists for standard genome sequencing and annotation.</title>
        <authorList>
            <consortium name="The Broad Institute Genomics Platform"/>
            <consortium name="The Broad Institute Genome Sequencing Center for Infectious Disease"/>
            <person name="Wu L."/>
            <person name="Ma J."/>
        </authorList>
    </citation>
    <scope>NUCLEOTIDE SEQUENCE [LARGE SCALE GENOMIC DNA]</scope>
    <source>
        <strain evidence="4">CGMCC 1.12286</strain>
    </source>
</reference>
<feature type="transmembrane region" description="Helical" evidence="1">
    <location>
        <begin position="32"/>
        <end position="59"/>
    </location>
</feature>
<comment type="caution">
    <text evidence="3">The sequence shown here is derived from an EMBL/GenBank/DDBJ whole genome shotgun (WGS) entry which is preliminary data.</text>
</comment>
<feature type="domain" description="DUF5808" evidence="2">
    <location>
        <begin position="19"/>
        <end position="43"/>
    </location>
</feature>
<name>A0ABW4JHI3_9BACL</name>